<evidence type="ECO:0000313" key="1">
    <source>
        <dbReference type="EMBL" id="SNS74091.1"/>
    </source>
</evidence>
<dbReference type="EMBL" id="FZPA01000004">
    <property type="protein sequence ID" value="SNS74091.1"/>
    <property type="molecule type" value="Genomic_DNA"/>
</dbReference>
<accession>A0A239GYU9</accession>
<gene>
    <name evidence="1" type="ORF">SAMN06295955_104161</name>
</gene>
<sequence length="196" mass="20730">MQGAGPVAGVTIVLAVLAAASGPAGGSAYPVEAVLDDARSACAVALNGEAVDNELASAGWAVAEPIAGSWLAEELAEKWDSVGTSHRQFVKDSGGRQLYVIFGMDRDTRFTQSICTVREPKAVLRSDGARIVQWAGRAPVAPAFAMPDLKGLDDVGFRKLWNPGLNDNSDETQINYAKGFGLTYYAVRIEEGTEVQ</sequence>
<dbReference type="AlphaFoldDB" id="A0A239GYU9"/>
<name>A0A239GYU9_9SPHN</name>
<organism evidence="1 2">
    <name type="scientific">Sphingopyxis indica</name>
    <dbReference type="NCBI Taxonomy" id="436663"/>
    <lineage>
        <taxon>Bacteria</taxon>
        <taxon>Pseudomonadati</taxon>
        <taxon>Pseudomonadota</taxon>
        <taxon>Alphaproteobacteria</taxon>
        <taxon>Sphingomonadales</taxon>
        <taxon>Sphingomonadaceae</taxon>
        <taxon>Sphingopyxis</taxon>
    </lineage>
</organism>
<keyword evidence="2" id="KW-1185">Reference proteome</keyword>
<protein>
    <submittedName>
        <fullName evidence="1">Uncharacterized protein</fullName>
    </submittedName>
</protein>
<proteinExistence type="predicted"/>
<reference evidence="1 2" key="1">
    <citation type="submission" date="2017-06" db="EMBL/GenBank/DDBJ databases">
        <authorList>
            <person name="Kim H.J."/>
            <person name="Triplett B.A."/>
        </authorList>
    </citation>
    <scope>NUCLEOTIDE SEQUENCE [LARGE SCALE GENOMIC DNA]</scope>
    <source>
        <strain evidence="1 2">DS15</strain>
    </source>
</reference>
<dbReference type="Proteomes" id="UP000198339">
    <property type="component" value="Unassembled WGS sequence"/>
</dbReference>
<evidence type="ECO:0000313" key="2">
    <source>
        <dbReference type="Proteomes" id="UP000198339"/>
    </source>
</evidence>